<dbReference type="CDD" id="cd04301">
    <property type="entry name" value="NAT_SF"/>
    <property type="match status" value="1"/>
</dbReference>
<proteinExistence type="predicted"/>
<keyword evidence="3" id="KW-1185">Reference proteome</keyword>
<dbReference type="Gene3D" id="3.40.630.30">
    <property type="match status" value="1"/>
</dbReference>
<evidence type="ECO:0000259" key="1">
    <source>
        <dbReference type="PROSITE" id="PS51186"/>
    </source>
</evidence>
<feature type="domain" description="N-acetyltransferase" evidence="1">
    <location>
        <begin position="1"/>
        <end position="71"/>
    </location>
</feature>
<evidence type="ECO:0000313" key="3">
    <source>
        <dbReference type="Proteomes" id="UP001500945"/>
    </source>
</evidence>
<gene>
    <name evidence="2" type="ORF">GCM10023168_05350</name>
</gene>
<accession>A0ABP8K0R1</accession>
<reference evidence="3" key="1">
    <citation type="journal article" date="2019" name="Int. J. Syst. Evol. Microbiol.">
        <title>The Global Catalogue of Microorganisms (GCM) 10K type strain sequencing project: providing services to taxonomists for standard genome sequencing and annotation.</title>
        <authorList>
            <consortium name="The Broad Institute Genomics Platform"/>
            <consortium name="The Broad Institute Genome Sequencing Center for Infectious Disease"/>
            <person name="Wu L."/>
            <person name="Ma J."/>
        </authorList>
    </citation>
    <scope>NUCLEOTIDE SEQUENCE [LARGE SCALE GENOMIC DNA]</scope>
    <source>
        <strain evidence="3">JCM 17809</strain>
    </source>
</reference>
<dbReference type="EMBL" id="BAABGM010000003">
    <property type="protein sequence ID" value="GAA4398855.1"/>
    <property type="molecule type" value="Genomic_DNA"/>
</dbReference>
<dbReference type="InterPro" id="IPR016181">
    <property type="entry name" value="Acyl_CoA_acyltransferase"/>
</dbReference>
<evidence type="ECO:0000313" key="2">
    <source>
        <dbReference type="EMBL" id="GAA4398855.1"/>
    </source>
</evidence>
<protein>
    <recommendedName>
        <fullName evidence="1">N-acetyltransferase domain-containing protein</fullName>
    </recommendedName>
</protein>
<dbReference type="PROSITE" id="PS51186">
    <property type="entry name" value="GNAT"/>
    <property type="match status" value="1"/>
</dbReference>
<comment type="caution">
    <text evidence="2">The sequence shown here is derived from an EMBL/GenBank/DDBJ whole genome shotgun (WGS) entry which is preliminary data.</text>
</comment>
<dbReference type="InterPro" id="IPR000182">
    <property type="entry name" value="GNAT_dom"/>
</dbReference>
<dbReference type="Proteomes" id="UP001500945">
    <property type="component" value="Unassembled WGS sequence"/>
</dbReference>
<name>A0ABP8K0R1_9MICO</name>
<sequence>MDEATPGLCLWVAPSSRGFGVGRGLLRALQAKARHRGIARLSLSIEPDNFATPLYVAEGFAPVEGREEDGS</sequence>
<dbReference type="Pfam" id="PF00583">
    <property type="entry name" value="Acetyltransf_1"/>
    <property type="match status" value="1"/>
</dbReference>
<dbReference type="SUPFAM" id="SSF55729">
    <property type="entry name" value="Acyl-CoA N-acyltransferases (Nat)"/>
    <property type="match status" value="1"/>
</dbReference>
<organism evidence="2 3">
    <name type="scientific">Fodinibacter luteus</name>
    <dbReference type="NCBI Taxonomy" id="552064"/>
    <lineage>
        <taxon>Bacteria</taxon>
        <taxon>Bacillati</taxon>
        <taxon>Actinomycetota</taxon>
        <taxon>Actinomycetes</taxon>
        <taxon>Micrococcales</taxon>
        <taxon>Intrasporangiaceae</taxon>
        <taxon>Fodinibacter (ex Wang et al. 2009)</taxon>
    </lineage>
</organism>